<protein>
    <recommendedName>
        <fullName evidence="11">Carbohydrate kinase, FGGY family protein</fullName>
    </recommendedName>
</protein>
<dbReference type="EMBL" id="AMEZ01000012">
    <property type="protein sequence ID" value="EKY29254.1"/>
    <property type="molecule type" value="Genomic_DNA"/>
</dbReference>
<organism evidence="9 10">
    <name type="scientific">Clostridium celatum DSM 1785</name>
    <dbReference type="NCBI Taxonomy" id="545697"/>
    <lineage>
        <taxon>Bacteria</taxon>
        <taxon>Bacillati</taxon>
        <taxon>Bacillota</taxon>
        <taxon>Clostridia</taxon>
        <taxon>Eubacteriales</taxon>
        <taxon>Clostridiaceae</taxon>
        <taxon>Clostridium</taxon>
    </lineage>
</organism>
<dbReference type="InterPro" id="IPR050406">
    <property type="entry name" value="FGGY_Carb_Kinase"/>
</dbReference>
<evidence type="ECO:0008006" key="11">
    <source>
        <dbReference type="Google" id="ProtNLM"/>
    </source>
</evidence>
<evidence type="ECO:0000313" key="10">
    <source>
        <dbReference type="Proteomes" id="UP000010420"/>
    </source>
</evidence>
<evidence type="ECO:0000256" key="1">
    <source>
        <dbReference type="ARBA" id="ARBA00009156"/>
    </source>
</evidence>
<keyword evidence="4" id="KW-0418">Kinase</keyword>
<sequence length="296" mass="33152">MKKRAWDFELIETLGIPKIIFNDIVEPGELYGYLTEEIMEETGIGKVPVIAIGGHDTASAVAATPFIDSKNAFLSSGTWSLLGKELDLPIINKESFEANLTNEGGIGNKIRLLKNINGTWLLQQLKKNWSEYNEKVDFPEIIKEAKKYANCSFILDTNDERFMNTKNMIKTIKLYCIEKNQGEPKELGEFAMAIYNGLTNEYKKTIEELQKIIGEEIQGINVVGGGIQDQFLCEMTAKTTGKEVIAGPIEAAVLGNFMIQAIAMEKIGSIKQGRELIYKSFNCKRYTNSNILQETV</sequence>
<evidence type="ECO:0000256" key="3">
    <source>
        <dbReference type="ARBA" id="ARBA00022741"/>
    </source>
</evidence>
<keyword evidence="3" id="KW-0547">Nucleotide-binding</keyword>
<dbReference type="InterPro" id="IPR018485">
    <property type="entry name" value="FGGY_C"/>
</dbReference>
<dbReference type="InterPro" id="IPR018484">
    <property type="entry name" value="FGGY_N"/>
</dbReference>
<keyword evidence="10" id="KW-1185">Reference proteome</keyword>
<dbReference type="AlphaFoldDB" id="L1QMN5"/>
<gene>
    <name evidence="9" type="ORF">HMPREF0216_00308</name>
</gene>
<evidence type="ECO:0000256" key="6">
    <source>
        <dbReference type="ARBA" id="ARBA00023308"/>
    </source>
</evidence>
<dbReference type="Proteomes" id="UP000010420">
    <property type="component" value="Unassembled WGS sequence"/>
</dbReference>
<evidence type="ECO:0000256" key="4">
    <source>
        <dbReference type="ARBA" id="ARBA00022777"/>
    </source>
</evidence>
<accession>L1QMN5</accession>
<name>L1QMN5_9CLOT</name>
<dbReference type="Gene3D" id="3.30.420.40">
    <property type="match status" value="2"/>
</dbReference>
<evidence type="ECO:0000259" key="7">
    <source>
        <dbReference type="Pfam" id="PF00370"/>
    </source>
</evidence>
<dbReference type="GO" id="GO:0019301">
    <property type="term" value="P:rhamnose catabolic process"/>
    <property type="evidence" value="ECO:0007669"/>
    <property type="project" value="InterPro"/>
</dbReference>
<evidence type="ECO:0000256" key="2">
    <source>
        <dbReference type="ARBA" id="ARBA00022679"/>
    </source>
</evidence>
<feature type="domain" description="Carbohydrate kinase FGGY N-terminal" evidence="7">
    <location>
        <begin position="1"/>
        <end position="61"/>
    </location>
</feature>
<dbReference type="Pfam" id="PF00370">
    <property type="entry name" value="FGGY_N"/>
    <property type="match status" value="1"/>
</dbReference>
<dbReference type="STRING" id="545697.HMPREF0216_00308"/>
<dbReference type="PATRIC" id="fig|545697.3.peg.301"/>
<evidence type="ECO:0000313" key="9">
    <source>
        <dbReference type="EMBL" id="EKY29254.1"/>
    </source>
</evidence>
<keyword evidence="2" id="KW-0808">Transferase</keyword>
<dbReference type="GO" id="GO:0008993">
    <property type="term" value="F:rhamnulokinase activity"/>
    <property type="evidence" value="ECO:0007669"/>
    <property type="project" value="InterPro"/>
</dbReference>
<evidence type="ECO:0000259" key="8">
    <source>
        <dbReference type="Pfam" id="PF02782"/>
    </source>
</evidence>
<dbReference type="CDD" id="cd07771">
    <property type="entry name" value="ASKHA_NBD_FGGY_RhaB-like"/>
    <property type="match status" value="1"/>
</dbReference>
<keyword evidence="5" id="KW-0067">ATP-binding</keyword>
<comment type="similarity">
    <text evidence="1">Belongs to the FGGY kinase family.</text>
</comment>
<reference evidence="9 10" key="1">
    <citation type="submission" date="2012-05" db="EMBL/GenBank/DDBJ databases">
        <authorList>
            <person name="Weinstock G."/>
            <person name="Sodergren E."/>
            <person name="Lobos E.A."/>
            <person name="Fulton L."/>
            <person name="Fulton R."/>
            <person name="Courtney L."/>
            <person name="Fronick C."/>
            <person name="O'Laughlin M."/>
            <person name="Godfrey J."/>
            <person name="Wilson R.M."/>
            <person name="Miner T."/>
            <person name="Farmer C."/>
            <person name="Delehaunty K."/>
            <person name="Cordes M."/>
            <person name="Minx P."/>
            <person name="Tomlinson C."/>
            <person name="Chen J."/>
            <person name="Wollam A."/>
            <person name="Pepin K.H."/>
            <person name="Bhonagiri V."/>
            <person name="Zhang X."/>
            <person name="Suruliraj S."/>
            <person name="Warren W."/>
            <person name="Mitreva M."/>
            <person name="Mardis E.R."/>
            <person name="Wilson R.K."/>
        </authorList>
    </citation>
    <scope>NUCLEOTIDE SEQUENCE [LARGE SCALE GENOMIC DNA]</scope>
    <source>
        <strain evidence="9 10">DSM 1785</strain>
    </source>
</reference>
<comment type="caution">
    <text evidence="9">The sequence shown here is derived from an EMBL/GenBank/DDBJ whole genome shotgun (WGS) entry which is preliminary data.</text>
</comment>
<evidence type="ECO:0000256" key="5">
    <source>
        <dbReference type="ARBA" id="ARBA00022840"/>
    </source>
</evidence>
<dbReference type="InterPro" id="IPR013449">
    <property type="entry name" value="Rhamnulokinase"/>
</dbReference>
<proteinExistence type="inferred from homology"/>
<dbReference type="eggNOG" id="COG1070">
    <property type="taxonomic scope" value="Bacteria"/>
</dbReference>
<dbReference type="GO" id="GO:0005524">
    <property type="term" value="F:ATP binding"/>
    <property type="evidence" value="ECO:0007669"/>
    <property type="project" value="UniProtKB-KW"/>
</dbReference>
<dbReference type="HOGENOM" id="CLU_084194_0_0_9"/>
<dbReference type="Pfam" id="PF02782">
    <property type="entry name" value="FGGY_C"/>
    <property type="match status" value="1"/>
</dbReference>
<dbReference type="InterPro" id="IPR043129">
    <property type="entry name" value="ATPase_NBD"/>
</dbReference>
<keyword evidence="6" id="KW-0684">Rhamnose metabolism</keyword>
<dbReference type="PANTHER" id="PTHR43095">
    <property type="entry name" value="SUGAR KINASE"/>
    <property type="match status" value="1"/>
</dbReference>
<feature type="domain" description="Carbohydrate kinase FGGY C-terminal" evidence="8">
    <location>
        <begin position="73"/>
        <end position="264"/>
    </location>
</feature>
<dbReference type="SUPFAM" id="SSF53067">
    <property type="entry name" value="Actin-like ATPase domain"/>
    <property type="match status" value="2"/>
</dbReference>